<proteinExistence type="predicted"/>
<feature type="compositionally biased region" description="Basic and acidic residues" evidence="1">
    <location>
        <begin position="154"/>
        <end position="168"/>
    </location>
</feature>
<gene>
    <name evidence="3" type="ORF">GWC95_17335</name>
</gene>
<name>A0ABW9ZX06_9BACT</name>
<evidence type="ECO:0000313" key="3">
    <source>
        <dbReference type="EMBL" id="NCI51691.1"/>
    </source>
</evidence>
<feature type="region of interest" description="Disordered" evidence="1">
    <location>
        <begin position="184"/>
        <end position="208"/>
    </location>
</feature>
<evidence type="ECO:0008006" key="5">
    <source>
        <dbReference type="Google" id="ProtNLM"/>
    </source>
</evidence>
<feature type="compositionally biased region" description="Basic residues" evidence="1">
    <location>
        <begin position="195"/>
        <end position="208"/>
    </location>
</feature>
<evidence type="ECO:0000313" key="4">
    <source>
        <dbReference type="Proteomes" id="UP000753802"/>
    </source>
</evidence>
<sequence>MKKIFIAAAALLMSTAALQAQTKDDLKTSHHKGLQGRKQMSGLNLNDDQKKQVKELNESYHKQFADLKKNTSMSVGDFRTKSAALRKEQHEKMQSILTPEQKNQLAAQRKVMAGRMKEGQAKRFDKMKTQLGLTDEQSRKLKESQEGVQTKIKSIREDKSLTDDQKKEQVKAVFKQQKEQFKSVLTPEQLEKMKAGKPGRRGKGVATK</sequence>
<evidence type="ECO:0000256" key="2">
    <source>
        <dbReference type="SAM" id="SignalP"/>
    </source>
</evidence>
<reference evidence="3 4" key="1">
    <citation type="submission" date="2020-01" db="EMBL/GenBank/DDBJ databases">
        <title>Genome analysis.</title>
        <authorList>
            <person name="Wu S."/>
            <person name="Wang G."/>
        </authorList>
    </citation>
    <scope>NUCLEOTIDE SEQUENCE [LARGE SCALE GENOMIC DNA]</scope>
    <source>
        <strain evidence="3 4">SYL130</strain>
    </source>
</reference>
<dbReference type="RefSeq" id="WP_161819963.1">
    <property type="nucleotide sequence ID" value="NZ_JAACJS010000015.1"/>
</dbReference>
<feature type="chain" id="PRO_5045460467" description="LTXXQ motif family protein" evidence="2">
    <location>
        <begin position="20"/>
        <end position="208"/>
    </location>
</feature>
<protein>
    <recommendedName>
        <fullName evidence="5">LTXXQ motif family protein</fullName>
    </recommendedName>
</protein>
<keyword evidence="2" id="KW-0732">Signal</keyword>
<feature type="signal peptide" evidence="2">
    <location>
        <begin position="1"/>
        <end position="19"/>
    </location>
</feature>
<comment type="caution">
    <text evidence="3">The sequence shown here is derived from an EMBL/GenBank/DDBJ whole genome shotgun (WGS) entry which is preliminary data.</text>
</comment>
<dbReference type="Proteomes" id="UP000753802">
    <property type="component" value="Unassembled WGS sequence"/>
</dbReference>
<keyword evidence="4" id="KW-1185">Reference proteome</keyword>
<dbReference type="EMBL" id="JAACJS010000015">
    <property type="protein sequence ID" value="NCI51691.1"/>
    <property type="molecule type" value="Genomic_DNA"/>
</dbReference>
<evidence type="ECO:0000256" key="1">
    <source>
        <dbReference type="SAM" id="MobiDB-lite"/>
    </source>
</evidence>
<feature type="compositionally biased region" description="Basic and acidic residues" evidence="1">
    <location>
        <begin position="136"/>
        <end position="145"/>
    </location>
</feature>
<organism evidence="3 4">
    <name type="scientific">Sediminibacterium roseum</name>
    <dbReference type="NCBI Taxonomy" id="1978412"/>
    <lineage>
        <taxon>Bacteria</taxon>
        <taxon>Pseudomonadati</taxon>
        <taxon>Bacteroidota</taxon>
        <taxon>Chitinophagia</taxon>
        <taxon>Chitinophagales</taxon>
        <taxon>Chitinophagaceae</taxon>
        <taxon>Sediminibacterium</taxon>
    </lineage>
</organism>
<accession>A0ABW9ZX06</accession>
<feature type="region of interest" description="Disordered" evidence="1">
    <location>
        <begin position="134"/>
        <end position="168"/>
    </location>
</feature>